<dbReference type="InterPro" id="IPR003660">
    <property type="entry name" value="HAMP_dom"/>
</dbReference>
<feature type="transmembrane region" description="Helical" evidence="11">
    <location>
        <begin position="319"/>
        <end position="338"/>
    </location>
</feature>
<dbReference type="InterPro" id="IPR036097">
    <property type="entry name" value="HisK_dim/P_sf"/>
</dbReference>
<feature type="domain" description="Histidine kinase" evidence="12">
    <location>
        <begin position="1077"/>
        <end position="1292"/>
    </location>
</feature>
<reference evidence="14 15" key="1">
    <citation type="submission" date="2017-05" db="EMBL/GenBank/DDBJ databases">
        <authorList>
            <person name="Varghese N."/>
            <person name="Submissions S."/>
        </authorList>
    </citation>
    <scope>NUCLEOTIDE SEQUENCE [LARGE SCALE GENOMIC DNA]</scope>
    <source>
        <strain evidence="14 15">DSM 21985</strain>
    </source>
</reference>
<dbReference type="InterPro" id="IPR004358">
    <property type="entry name" value="Sig_transdc_His_kin-like_C"/>
</dbReference>
<protein>
    <recommendedName>
        <fullName evidence="3">histidine kinase</fullName>
        <ecNumber evidence="3">2.7.13.3</ecNumber>
    </recommendedName>
</protein>
<dbReference type="SUPFAM" id="SSF55874">
    <property type="entry name" value="ATPase domain of HSP90 chaperone/DNA topoisomerase II/histidine kinase"/>
    <property type="match status" value="1"/>
</dbReference>
<sequence length="1294" mass="146843">MNLPPPNNRTWIVAILLALAVLTYGFFELLVANQEISEERQAELAQEAIRAALGNFAEFEQQFVYQSQDITNQLTDHIRTDASPEQIYNRIMGQYDFWGISVFRDKELWIWEGFGELEYDSTAVPTDSTTFVDIGQSNNVTYLKYAHQFQISGADTTHHYMVVIKKKIQQNNILAIGDNAELEASELFQSVSDYPVHFHFFQEASENAQFKTTLSTQSIDSAGVIYTLAEDDQSYQQYQKNLNFLYRAVFYGVIILLFTLFLVEISKTFSTWKSLFLKLLAITIAWLFFANLEYGVGWLGFIRALGQGQMPEIRPLLKYGLHALFILLITSTAFSPFLKNKITFKDKDQNLNYLISALFGFLSFSLLLFYLSETYQLFTETSITVLDLDVFPTWQTIIFYVFSGIFAISATVLLTLLGWFLLKSSTLSPTISIATMFGGFAADILLMLQLSALPIGQYWLFTTSSIFFIVILILIYVIQRNPALFSYTSRMRMLMLFSSITVAITYISIYKGYSEHLNSQMQEAARLFVDEEESQAEIIATELLTNLEQNLSGLSESDFIERPAIVENIFIQQTQQLISTEWEAFSISTQLVDNSGQIIGEYTSDINSPAWTRAFNILSLVIPFEEERIRIDNLRPIVRERPLDEESGNYSSFRRAWIPLYDFESPTERIGWILCSVYRERPQFEKPIRAVLAAQGNEDWNASINVTEFVDGENARNTVAGIPLELPGYSRLPQTLIDSVHEDSTLFRTHEIAGQKIREYFIATSPNRIIRAATVHPGLENHLFSIIRYFFFLLITGLIVLAAFSHREDLNILGHNQRFRDRLIDRFILASLLCLMALTTATYYAIKDQNQKNIQDQLLGKVDNLAETLSSQPPVDPNEFPTQLTQLTSALDADASIYSGKTLKTSTTNQIYQQHLLPDVLHWPVYQALIQEGNYQTTHMITLGDQPLLKGYQAFEDDDGNIAGIVAIPTFLEAPKFNEQLLSTTSYLLGLYAIIFGFFIVGAALISSRLTAPIEDLREGLQKISDGNLETTLPVRSQDEIGSLTNAYNVMVYRLQDLREDLARAEREAAWKEMAQQVAHEIKNPLTPMKLNLQHLERQLKSTEEDLAKARPKVKKITANMIEQIESLSQIASDFSKFAKPIDQEFEPVEMNELLLSVSALYETEKKLVMRKDLADSEIWILGVKDELRRVFINLVKNAYEAMPKSQGNITLASRVDTEKQKVQISVIDDGEGIAEEHQDRIFVPNFSTKSSGTGLGLAISKKIIEAHDGTITLVSVPGEGTTFTIELPLKEQE</sequence>
<feature type="transmembrane region" description="Helical" evidence="11">
    <location>
        <begin position="827"/>
        <end position="846"/>
    </location>
</feature>
<dbReference type="PROSITE" id="PS50109">
    <property type="entry name" value="HIS_KIN"/>
    <property type="match status" value="1"/>
</dbReference>
<dbReference type="Pfam" id="PF00512">
    <property type="entry name" value="HisKA"/>
    <property type="match status" value="1"/>
</dbReference>
<dbReference type="EC" id="2.7.13.3" evidence="3"/>
<evidence type="ECO:0000259" key="12">
    <source>
        <dbReference type="PROSITE" id="PS50109"/>
    </source>
</evidence>
<dbReference type="PROSITE" id="PS50885">
    <property type="entry name" value="HAMP"/>
    <property type="match status" value="1"/>
</dbReference>
<dbReference type="OrthoDB" id="9776727at2"/>
<keyword evidence="10" id="KW-0175">Coiled coil</keyword>
<feature type="transmembrane region" description="Helical" evidence="11">
    <location>
        <begin position="275"/>
        <end position="299"/>
    </location>
</feature>
<evidence type="ECO:0000256" key="8">
    <source>
        <dbReference type="ARBA" id="ARBA00022777"/>
    </source>
</evidence>
<dbReference type="Gene3D" id="6.10.340.10">
    <property type="match status" value="1"/>
</dbReference>
<evidence type="ECO:0000259" key="13">
    <source>
        <dbReference type="PROSITE" id="PS50885"/>
    </source>
</evidence>
<keyword evidence="6" id="KW-0808">Transferase</keyword>
<dbReference type="Gene3D" id="1.10.287.130">
    <property type="match status" value="1"/>
</dbReference>
<dbReference type="SMART" id="SM00387">
    <property type="entry name" value="HATPase_c"/>
    <property type="match status" value="1"/>
</dbReference>
<organism evidence="14 15">
    <name type="scientific">Gracilimonas mengyeensis</name>
    <dbReference type="NCBI Taxonomy" id="1302730"/>
    <lineage>
        <taxon>Bacteria</taxon>
        <taxon>Pseudomonadati</taxon>
        <taxon>Balneolota</taxon>
        <taxon>Balneolia</taxon>
        <taxon>Balneolales</taxon>
        <taxon>Balneolaceae</taxon>
        <taxon>Gracilimonas</taxon>
    </lineage>
</organism>
<keyword evidence="9" id="KW-0067">ATP-binding</keyword>
<keyword evidence="8 14" id="KW-0418">Kinase</keyword>
<keyword evidence="7" id="KW-0547">Nucleotide-binding</keyword>
<feature type="domain" description="HAMP" evidence="13">
    <location>
        <begin position="1008"/>
        <end position="1060"/>
    </location>
</feature>
<feature type="transmembrane region" description="Helical" evidence="11">
    <location>
        <begin position="397"/>
        <end position="421"/>
    </location>
</feature>
<evidence type="ECO:0000256" key="2">
    <source>
        <dbReference type="ARBA" id="ARBA00004651"/>
    </source>
</evidence>
<dbReference type="CDD" id="cd00082">
    <property type="entry name" value="HisKA"/>
    <property type="match status" value="1"/>
</dbReference>
<dbReference type="InterPro" id="IPR003661">
    <property type="entry name" value="HisK_dim/P_dom"/>
</dbReference>
<dbReference type="GO" id="GO:0000155">
    <property type="term" value="F:phosphorelay sensor kinase activity"/>
    <property type="evidence" value="ECO:0007669"/>
    <property type="project" value="InterPro"/>
</dbReference>
<comment type="subcellular location">
    <subcellularLocation>
        <location evidence="2">Cell membrane</location>
        <topology evidence="2">Multi-pass membrane protein</topology>
    </subcellularLocation>
</comment>
<dbReference type="Gene3D" id="3.30.565.10">
    <property type="entry name" value="Histidine kinase-like ATPase, C-terminal domain"/>
    <property type="match status" value="1"/>
</dbReference>
<comment type="catalytic activity">
    <reaction evidence="1">
        <text>ATP + protein L-histidine = ADP + protein N-phospho-L-histidine.</text>
        <dbReference type="EC" id="2.7.13.3"/>
    </reaction>
</comment>
<proteinExistence type="predicted"/>
<evidence type="ECO:0000256" key="11">
    <source>
        <dbReference type="SAM" id="Phobius"/>
    </source>
</evidence>
<evidence type="ECO:0000256" key="4">
    <source>
        <dbReference type="ARBA" id="ARBA00022475"/>
    </source>
</evidence>
<evidence type="ECO:0000313" key="15">
    <source>
        <dbReference type="Proteomes" id="UP000317557"/>
    </source>
</evidence>
<feature type="transmembrane region" description="Helical" evidence="11">
    <location>
        <begin position="350"/>
        <end position="371"/>
    </location>
</feature>
<evidence type="ECO:0000256" key="3">
    <source>
        <dbReference type="ARBA" id="ARBA00012438"/>
    </source>
</evidence>
<dbReference type="SUPFAM" id="SSF47384">
    <property type="entry name" value="Homodimeric domain of signal transducing histidine kinase"/>
    <property type="match status" value="1"/>
</dbReference>
<feature type="transmembrane region" description="Helical" evidence="11">
    <location>
        <begin position="987"/>
        <end position="1006"/>
    </location>
</feature>
<dbReference type="SMART" id="SM00304">
    <property type="entry name" value="HAMP"/>
    <property type="match status" value="1"/>
</dbReference>
<dbReference type="SMART" id="SM00388">
    <property type="entry name" value="HisKA"/>
    <property type="match status" value="1"/>
</dbReference>
<dbReference type="PRINTS" id="PR00344">
    <property type="entry name" value="BCTRLSENSOR"/>
</dbReference>
<dbReference type="EMBL" id="FXTP01000020">
    <property type="protein sequence ID" value="SMO96095.1"/>
    <property type="molecule type" value="Genomic_DNA"/>
</dbReference>
<keyword evidence="4" id="KW-1003">Cell membrane</keyword>
<dbReference type="RefSeq" id="WP_142456171.1">
    <property type="nucleotide sequence ID" value="NZ_FXTP01000020.1"/>
</dbReference>
<feature type="transmembrane region" description="Helical" evidence="11">
    <location>
        <begin position="458"/>
        <end position="479"/>
    </location>
</feature>
<dbReference type="InterPro" id="IPR050980">
    <property type="entry name" value="2C_sensor_his_kinase"/>
</dbReference>
<dbReference type="GO" id="GO:0005524">
    <property type="term" value="F:ATP binding"/>
    <property type="evidence" value="ECO:0007669"/>
    <property type="project" value="UniProtKB-KW"/>
</dbReference>
<keyword evidence="15" id="KW-1185">Reference proteome</keyword>
<gene>
    <name evidence="14" type="ORF">SAMN06265219_12014</name>
</gene>
<evidence type="ECO:0000313" key="14">
    <source>
        <dbReference type="EMBL" id="SMO96095.1"/>
    </source>
</evidence>
<evidence type="ECO:0000256" key="9">
    <source>
        <dbReference type="ARBA" id="ARBA00022840"/>
    </source>
</evidence>
<evidence type="ECO:0000256" key="7">
    <source>
        <dbReference type="ARBA" id="ARBA00022741"/>
    </source>
</evidence>
<evidence type="ECO:0000256" key="10">
    <source>
        <dbReference type="SAM" id="Coils"/>
    </source>
</evidence>
<dbReference type="PANTHER" id="PTHR44936:SF10">
    <property type="entry name" value="SENSOR PROTEIN RSTB"/>
    <property type="match status" value="1"/>
</dbReference>
<evidence type="ECO:0000256" key="5">
    <source>
        <dbReference type="ARBA" id="ARBA00022553"/>
    </source>
</evidence>
<dbReference type="InterPro" id="IPR005467">
    <property type="entry name" value="His_kinase_dom"/>
</dbReference>
<feature type="transmembrane region" description="Helical" evidence="11">
    <location>
        <begin position="433"/>
        <end position="452"/>
    </location>
</feature>
<keyword evidence="11" id="KW-0472">Membrane</keyword>
<feature type="transmembrane region" description="Helical" evidence="11">
    <location>
        <begin position="491"/>
        <end position="510"/>
    </location>
</feature>
<evidence type="ECO:0000256" key="1">
    <source>
        <dbReference type="ARBA" id="ARBA00000085"/>
    </source>
</evidence>
<dbReference type="SUPFAM" id="SSF158472">
    <property type="entry name" value="HAMP domain-like"/>
    <property type="match status" value="1"/>
</dbReference>
<feature type="transmembrane region" description="Helical" evidence="11">
    <location>
        <begin position="12"/>
        <end position="32"/>
    </location>
</feature>
<dbReference type="InterPro" id="IPR003594">
    <property type="entry name" value="HATPase_dom"/>
</dbReference>
<name>A0A521FIW5_9BACT</name>
<keyword evidence="11" id="KW-0812">Transmembrane</keyword>
<keyword evidence="5" id="KW-0597">Phosphoprotein</keyword>
<dbReference type="InterPro" id="IPR036890">
    <property type="entry name" value="HATPase_C_sf"/>
</dbReference>
<dbReference type="CDD" id="cd06225">
    <property type="entry name" value="HAMP"/>
    <property type="match status" value="1"/>
</dbReference>
<feature type="coiled-coil region" evidence="10">
    <location>
        <begin position="1048"/>
        <end position="1113"/>
    </location>
</feature>
<dbReference type="GO" id="GO:0005886">
    <property type="term" value="C:plasma membrane"/>
    <property type="evidence" value="ECO:0007669"/>
    <property type="project" value="UniProtKB-SubCell"/>
</dbReference>
<feature type="transmembrane region" description="Helical" evidence="11">
    <location>
        <begin position="786"/>
        <end position="806"/>
    </location>
</feature>
<dbReference type="Pfam" id="PF00672">
    <property type="entry name" value="HAMP"/>
    <property type="match status" value="1"/>
</dbReference>
<evidence type="ECO:0000256" key="6">
    <source>
        <dbReference type="ARBA" id="ARBA00022679"/>
    </source>
</evidence>
<feature type="transmembrane region" description="Helical" evidence="11">
    <location>
        <begin position="244"/>
        <end position="263"/>
    </location>
</feature>
<dbReference type="Proteomes" id="UP000317557">
    <property type="component" value="Unassembled WGS sequence"/>
</dbReference>
<keyword evidence="11" id="KW-1133">Transmembrane helix</keyword>
<accession>A0A521FIW5</accession>
<dbReference type="PANTHER" id="PTHR44936">
    <property type="entry name" value="SENSOR PROTEIN CREC"/>
    <property type="match status" value="1"/>
</dbReference>
<dbReference type="Pfam" id="PF02518">
    <property type="entry name" value="HATPase_c"/>
    <property type="match status" value="1"/>
</dbReference>